<proteinExistence type="predicted"/>
<dbReference type="KEGG" id="samb:SAM23877_p052"/>
<organism evidence="1 2">
    <name type="scientific">Streptomyces ambofaciens (strain ATCC 23877 / 3486 / DSM 40053 / JCM 4204 / NBRC 12836 / NRRL B-2516)</name>
    <dbReference type="NCBI Taxonomy" id="278992"/>
    <lineage>
        <taxon>Bacteria</taxon>
        <taxon>Bacillati</taxon>
        <taxon>Actinomycetota</taxon>
        <taxon>Actinomycetes</taxon>
        <taxon>Kitasatosporales</taxon>
        <taxon>Streptomycetaceae</taxon>
        <taxon>Streptomyces</taxon>
    </lineage>
</organism>
<gene>
    <name evidence="1" type="ORF">SAM23877_p052</name>
</gene>
<dbReference type="Proteomes" id="UP000061018">
    <property type="component" value="Plasmid pSAM1"/>
</dbReference>
<dbReference type="EMBL" id="CP012383">
    <property type="protein sequence ID" value="AKZ60761.1"/>
    <property type="molecule type" value="Genomic_DNA"/>
</dbReference>
<name>A0A0K2B6F8_STRA7</name>
<protein>
    <submittedName>
        <fullName evidence="1">Uncharacterized protein</fullName>
    </submittedName>
</protein>
<dbReference type="AlphaFoldDB" id="A0A0K2B6F8"/>
<evidence type="ECO:0000313" key="1">
    <source>
        <dbReference type="EMBL" id="AKZ60761.1"/>
    </source>
</evidence>
<evidence type="ECO:0000313" key="2">
    <source>
        <dbReference type="Proteomes" id="UP000061018"/>
    </source>
</evidence>
<reference evidence="2" key="1">
    <citation type="journal article" date="2015" name="J. Biotechnol.">
        <title>Complete genome sequence of Streptomyces ambofaciens ATCC 23877, the spiramycin producer.</title>
        <authorList>
            <person name="Thibessard A."/>
            <person name="Haas D."/>
            <person name="Gerbaud C."/>
            <person name="Aigle B."/>
            <person name="Lautru S."/>
            <person name="Pernodet J.L."/>
            <person name="Leblond P."/>
        </authorList>
    </citation>
    <scope>NUCLEOTIDE SEQUENCE [LARGE SCALE GENOMIC DNA]</scope>
    <source>
        <strain evidence="2">ATCC 23877 / 3486 / DSM 40053 / JCM 4204 / NBRC 12836 / NRRL B-2516</strain>
        <plasmid evidence="2">pSAM1</plasmid>
    </source>
</reference>
<sequence length="174" mass="19540">MAYAMEYGLEWQGRQHTTRTTRGHSMPTYQTCRRHPEAGPFLAECYGCKRELFDIQARNEAEAAQRSTARQALALIGTPNAEILTTVATDTTLIVATRQPNAYLEYGVDVFRLPTTEETDPELADDYRLNPGQWLLVWQAGDHDRTDVDGMVDDARAFLREMGLVDESVLAEAA</sequence>
<geneLocation type="plasmid" evidence="1 2">
    <name>pSAM1</name>
</geneLocation>
<accession>A0A0K2B6F8</accession>
<keyword evidence="1" id="KW-0614">Plasmid</keyword>